<dbReference type="Proteomes" id="UP001432027">
    <property type="component" value="Unassembled WGS sequence"/>
</dbReference>
<feature type="compositionally biased region" description="Basic and acidic residues" evidence="1">
    <location>
        <begin position="198"/>
        <end position="213"/>
    </location>
</feature>
<gene>
    <name evidence="2" type="ORF">PENTCL1PPCAC_265</name>
</gene>
<feature type="region of interest" description="Disordered" evidence="1">
    <location>
        <begin position="178"/>
        <end position="213"/>
    </location>
</feature>
<proteinExistence type="predicted"/>
<evidence type="ECO:0008006" key="4">
    <source>
        <dbReference type="Google" id="ProtNLM"/>
    </source>
</evidence>
<sequence>RPGDLRPARPHCNLRCDGLDLHLLGDILHLGARLGLLPRLLFLLYITQHDRSRGHHAHPAQVPAHALYLHHYRPVASVDVHQPDSGQAGAHVRSGRDEDATSEHRSAWWNLSGGRWTWQRANRAATGIIVGCLPHLLLRSLPQQGNGSSRPSKLEEVKSIDADRPVLHIADSDQCESLPLGLSLQTPSHPPHALHRRRNEDGGHDGRRYSRAE</sequence>
<comment type="caution">
    <text evidence="2">The sequence shown here is derived from an EMBL/GenBank/DDBJ whole genome shotgun (WGS) entry which is preliminary data.</text>
</comment>
<dbReference type="AlphaFoldDB" id="A0AAV5SD55"/>
<organism evidence="2 3">
    <name type="scientific">Pristionchus entomophagus</name>
    <dbReference type="NCBI Taxonomy" id="358040"/>
    <lineage>
        <taxon>Eukaryota</taxon>
        <taxon>Metazoa</taxon>
        <taxon>Ecdysozoa</taxon>
        <taxon>Nematoda</taxon>
        <taxon>Chromadorea</taxon>
        <taxon>Rhabditida</taxon>
        <taxon>Rhabditina</taxon>
        <taxon>Diplogasteromorpha</taxon>
        <taxon>Diplogasteroidea</taxon>
        <taxon>Neodiplogasteridae</taxon>
        <taxon>Pristionchus</taxon>
    </lineage>
</organism>
<accession>A0AAV5SD55</accession>
<dbReference type="EMBL" id="BTSX01000001">
    <property type="protein sequence ID" value="GMS78090.1"/>
    <property type="molecule type" value="Genomic_DNA"/>
</dbReference>
<name>A0AAV5SD55_9BILA</name>
<evidence type="ECO:0000313" key="3">
    <source>
        <dbReference type="Proteomes" id="UP001432027"/>
    </source>
</evidence>
<reference evidence="2" key="1">
    <citation type="submission" date="2023-10" db="EMBL/GenBank/DDBJ databases">
        <title>Genome assembly of Pristionchus species.</title>
        <authorList>
            <person name="Yoshida K."/>
            <person name="Sommer R.J."/>
        </authorList>
    </citation>
    <scope>NUCLEOTIDE SEQUENCE</scope>
    <source>
        <strain evidence="2">RS0144</strain>
    </source>
</reference>
<feature type="non-terminal residue" evidence="2">
    <location>
        <position position="1"/>
    </location>
</feature>
<protein>
    <recommendedName>
        <fullName evidence="4">G protein-coupled receptor</fullName>
    </recommendedName>
</protein>
<keyword evidence="3" id="KW-1185">Reference proteome</keyword>
<evidence type="ECO:0000256" key="1">
    <source>
        <dbReference type="SAM" id="MobiDB-lite"/>
    </source>
</evidence>
<evidence type="ECO:0000313" key="2">
    <source>
        <dbReference type="EMBL" id="GMS78090.1"/>
    </source>
</evidence>